<name>A0ABT1EKZ1_9FIRM</name>
<evidence type="ECO:0000313" key="8">
    <source>
        <dbReference type="Proteomes" id="UP001523565"/>
    </source>
</evidence>
<feature type="transmembrane region" description="Helical" evidence="5">
    <location>
        <begin position="126"/>
        <end position="148"/>
    </location>
</feature>
<dbReference type="InterPro" id="IPR002645">
    <property type="entry name" value="STAS_dom"/>
</dbReference>
<feature type="domain" description="STAS" evidence="6">
    <location>
        <begin position="439"/>
        <end position="536"/>
    </location>
</feature>
<feature type="transmembrane region" description="Helical" evidence="5">
    <location>
        <begin position="169"/>
        <end position="189"/>
    </location>
</feature>
<dbReference type="PANTHER" id="PTHR11814">
    <property type="entry name" value="SULFATE TRANSPORTER"/>
    <property type="match status" value="1"/>
</dbReference>
<feature type="transmembrane region" description="Helical" evidence="5">
    <location>
        <begin position="284"/>
        <end position="305"/>
    </location>
</feature>
<feature type="transmembrane region" description="Helical" evidence="5">
    <location>
        <begin position="239"/>
        <end position="264"/>
    </location>
</feature>
<dbReference type="InterPro" id="IPR036513">
    <property type="entry name" value="STAS_dom_sf"/>
</dbReference>
<evidence type="ECO:0000256" key="2">
    <source>
        <dbReference type="ARBA" id="ARBA00022692"/>
    </source>
</evidence>
<feature type="transmembrane region" description="Helical" evidence="5">
    <location>
        <begin position="93"/>
        <end position="114"/>
    </location>
</feature>
<dbReference type="PROSITE" id="PS50801">
    <property type="entry name" value="STAS"/>
    <property type="match status" value="1"/>
</dbReference>
<dbReference type="CDD" id="cd07042">
    <property type="entry name" value="STAS_SulP_like_sulfate_transporter"/>
    <property type="match status" value="1"/>
</dbReference>
<evidence type="ECO:0000259" key="6">
    <source>
        <dbReference type="PROSITE" id="PS50801"/>
    </source>
</evidence>
<evidence type="ECO:0000256" key="3">
    <source>
        <dbReference type="ARBA" id="ARBA00022989"/>
    </source>
</evidence>
<dbReference type="Gene3D" id="3.30.750.24">
    <property type="entry name" value="STAS domain"/>
    <property type="match status" value="1"/>
</dbReference>
<keyword evidence="8" id="KW-1185">Reference proteome</keyword>
<feature type="transmembrane region" description="Helical" evidence="5">
    <location>
        <begin position="380"/>
        <end position="409"/>
    </location>
</feature>
<evidence type="ECO:0000256" key="1">
    <source>
        <dbReference type="ARBA" id="ARBA00004141"/>
    </source>
</evidence>
<evidence type="ECO:0000313" key="7">
    <source>
        <dbReference type="EMBL" id="MCP1111367.1"/>
    </source>
</evidence>
<organism evidence="7 8">
    <name type="scientific">Ohessyouella blattaphilus</name>
    <dbReference type="NCBI Taxonomy" id="2949333"/>
    <lineage>
        <taxon>Bacteria</taxon>
        <taxon>Bacillati</taxon>
        <taxon>Bacillota</taxon>
        <taxon>Clostridia</taxon>
        <taxon>Lachnospirales</taxon>
        <taxon>Lachnospiraceae</taxon>
        <taxon>Ohessyouella</taxon>
    </lineage>
</organism>
<dbReference type="Proteomes" id="UP001523565">
    <property type="component" value="Unassembled WGS sequence"/>
</dbReference>
<sequence>MLKEYVKDMKREFTGYNSGKFMKDVLAGITVAAVALPLALAFGVASGMDAAAGLITAIIAALIIGSLSGASYQISGPTGAMAAILIPLATKHGVKTVLVAGALSGVLLILAGVFRAGRVIGFLPKPIITGFTSGIAVIIALGQVENFLGVTSHGEASYMKVINIFREGLVPNVYAITIGLFTILLMALWPKKWGAKVPASLVGIILTIIAQLIFKFPVQTVGEIPQTLIHKQRLLPSDLLGIPWEVVLMPAISIAALGMIESLLCGAVAGKMSGEKLRNDRELVAQGVGNLLIPFFGGVPATAAIARTSVALKSGAVTRMTGWIQGLVLLLSMFFLSPFMSQIPMAALAGVLIMTAWRMNEWESIHYIFSHKFKAAMVKFTVTLVCTVVFDLTIAIAVGCFIAMFLFVVRAANLEVTVSEIDPERMELGDEKMPANAQVVYLTGPIFFGTAEAFAEKLQAASAQTLILSMRGVANVDTSGVQEILRFCQEKQAAGGKVLFCGVQEKVRTFFDRAEITKTVGASSYFWEAREALKSLTLLRVSD</sequence>
<keyword evidence="2 5" id="KW-0812">Transmembrane</keyword>
<keyword evidence="4 5" id="KW-0472">Membrane</keyword>
<gene>
    <name evidence="7" type="ORF">NK118_14020</name>
</gene>
<dbReference type="InterPro" id="IPR011547">
    <property type="entry name" value="SLC26A/SulP_dom"/>
</dbReference>
<keyword evidence="3 5" id="KW-1133">Transmembrane helix</keyword>
<dbReference type="RefSeq" id="WP_262070243.1">
    <property type="nucleotide sequence ID" value="NZ_JAMXOC010000030.1"/>
</dbReference>
<protein>
    <submittedName>
        <fullName evidence="7">SulP family inorganic anion transporter</fullName>
    </submittedName>
</protein>
<feature type="transmembrane region" description="Helical" evidence="5">
    <location>
        <begin position="51"/>
        <end position="72"/>
    </location>
</feature>
<dbReference type="InterPro" id="IPR001902">
    <property type="entry name" value="SLC26A/SulP_fam"/>
</dbReference>
<accession>A0ABT1EKZ1</accession>
<dbReference type="SUPFAM" id="SSF52091">
    <property type="entry name" value="SpoIIaa-like"/>
    <property type="match status" value="1"/>
</dbReference>
<comment type="caution">
    <text evidence="7">The sequence shown here is derived from an EMBL/GenBank/DDBJ whole genome shotgun (WGS) entry which is preliminary data.</text>
</comment>
<dbReference type="Pfam" id="PF00916">
    <property type="entry name" value="Sulfate_transp"/>
    <property type="match status" value="1"/>
</dbReference>
<feature type="transmembrane region" description="Helical" evidence="5">
    <location>
        <begin position="201"/>
        <end position="218"/>
    </location>
</feature>
<evidence type="ECO:0000256" key="5">
    <source>
        <dbReference type="SAM" id="Phobius"/>
    </source>
</evidence>
<evidence type="ECO:0000256" key="4">
    <source>
        <dbReference type="ARBA" id="ARBA00023136"/>
    </source>
</evidence>
<proteinExistence type="predicted"/>
<reference evidence="7 8" key="1">
    <citation type="journal article" date="2022" name="Genome Biol. Evol.">
        <title>Host diet, physiology and behaviors set the stage for Lachnospiraceae cladogenesis.</title>
        <authorList>
            <person name="Vera-Ponce De Leon A."/>
            <person name="Schneider M."/>
            <person name="Jahnes B.C."/>
            <person name="Sadowski V."/>
            <person name="Camuy-Velez L.A."/>
            <person name="Duan J."/>
            <person name="Sabree Z.L."/>
        </authorList>
    </citation>
    <scope>NUCLEOTIDE SEQUENCE [LARGE SCALE GENOMIC DNA]</scope>
    <source>
        <strain evidence="7 8">PAL227</strain>
    </source>
</reference>
<dbReference type="Pfam" id="PF01740">
    <property type="entry name" value="STAS"/>
    <property type="match status" value="1"/>
</dbReference>
<dbReference type="EMBL" id="JAMZFV010000030">
    <property type="protein sequence ID" value="MCP1111367.1"/>
    <property type="molecule type" value="Genomic_DNA"/>
</dbReference>
<comment type="subcellular location">
    <subcellularLocation>
        <location evidence="1">Membrane</location>
        <topology evidence="1">Multi-pass membrane protein</topology>
    </subcellularLocation>
</comment>